<accession>Q08U18</accession>
<dbReference type="Proteomes" id="UP000032702">
    <property type="component" value="Unassembled WGS sequence"/>
</dbReference>
<dbReference type="EMBL" id="AAMD01000136">
    <property type="protein sequence ID" value="EAU63965.1"/>
    <property type="molecule type" value="Genomic_DNA"/>
</dbReference>
<keyword evidence="1" id="KW-0472">Membrane</keyword>
<evidence type="ECO:0000313" key="3">
    <source>
        <dbReference type="Proteomes" id="UP000032702"/>
    </source>
</evidence>
<sequence>MRGRPPQSPEHVICGFIVPLLPLAALFALVTLVCAVFLLLHAFRRSVGTGMMVLLIPFYVLFYAFSQFEHPRKNLILAGFFGCSVLAAVFLGLGAHGLSAALQGPSAGY</sequence>
<evidence type="ECO:0000313" key="2">
    <source>
        <dbReference type="EMBL" id="EAU63965.1"/>
    </source>
</evidence>
<protein>
    <submittedName>
        <fullName evidence="2">Uncharacterized protein</fullName>
    </submittedName>
</protein>
<evidence type="ECO:0000256" key="1">
    <source>
        <dbReference type="SAM" id="Phobius"/>
    </source>
</evidence>
<name>Q08U18_STIAD</name>
<dbReference type="AlphaFoldDB" id="Q08U18"/>
<organism evidence="2 3">
    <name type="scientific">Stigmatella aurantiaca (strain DW4/3-1)</name>
    <dbReference type="NCBI Taxonomy" id="378806"/>
    <lineage>
        <taxon>Bacteria</taxon>
        <taxon>Pseudomonadati</taxon>
        <taxon>Myxococcota</taxon>
        <taxon>Myxococcia</taxon>
        <taxon>Myxococcales</taxon>
        <taxon>Cystobacterineae</taxon>
        <taxon>Archangiaceae</taxon>
        <taxon>Stigmatella</taxon>
    </lineage>
</organism>
<feature type="transmembrane region" description="Helical" evidence="1">
    <location>
        <begin position="77"/>
        <end position="102"/>
    </location>
</feature>
<dbReference type="PATRIC" id="fig|378806.16.peg.2882"/>
<keyword evidence="1" id="KW-0812">Transmembrane</keyword>
<feature type="transmembrane region" description="Helical" evidence="1">
    <location>
        <begin position="12"/>
        <end position="40"/>
    </location>
</feature>
<feature type="transmembrane region" description="Helical" evidence="1">
    <location>
        <begin position="46"/>
        <end position="65"/>
    </location>
</feature>
<reference evidence="2 3" key="1">
    <citation type="submission" date="2006-04" db="EMBL/GenBank/DDBJ databases">
        <authorList>
            <person name="Nierman W.C."/>
        </authorList>
    </citation>
    <scope>NUCLEOTIDE SEQUENCE [LARGE SCALE GENOMIC DNA]</scope>
    <source>
        <strain evidence="2 3">DW4/3-1</strain>
    </source>
</reference>
<dbReference type="OrthoDB" id="5516506at2"/>
<comment type="caution">
    <text evidence="2">The sequence shown here is derived from an EMBL/GenBank/DDBJ whole genome shotgun (WGS) entry which is preliminary data.</text>
</comment>
<proteinExistence type="predicted"/>
<keyword evidence="1" id="KW-1133">Transmembrane helix</keyword>
<gene>
    <name evidence="2" type="ORF">STIAU_3866</name>
</gene>